<feature type="domain" description="Rhodopsin" evidence="8">
    <location>
        <begin position="28"/>
        <end position="240"/>
    </location>
</feature>
<feature type="transmembrane region" description="Helical" evidence="7">
    <location>
        <begin position="178"/>
        <end position="201"/>
    </location>
</feature>
<feature type="transmembrane region" description="Helical" evidence="7">
    <location>
        <begin position="245"/>
        <end position="271"/>
    </location>
</feature>
<comment type="similarity">
    <text evidence="5">Belongs to the SAT4 family.</text>
</comment>
<evidence type="ECO:0000259" key="8">
    <source>
        <dbReference type="Pfam" id="PF20684"/>
    </source>
</evidence>
<sequence length="344" mass="37422">MLAEVTTGVAQTTNYIFMPIAGLILILRMVASKYQPKPFDISFFVVVLSFVVLVARTIATHYTVGLGTASDALTAQEKGNPFSADKLAHVKEGTFWSLATRVFETSFWWLQTSLLLLLYRRLVAHIKWSKAAALGAWIFLGISYCAIIITIFTECHPLHLYWDVDIAARKCDKAYRTTILQCTSLIILDLSLMVIASPVLFVKGRSVVQRVRIGGLFALGLLCTVFSSLRMAYIFAEGSSQAGRAFWSGMLVVVSAFVANAPIIYGSLTLFTKGAGSSKGDSRYNTGPSNAARMTRDNKSGGFGLDTKVKITTTVAVVSVSEKEGGSEKDLEAGPVTVVKTRED</sequence>
<keyword evidence="3 7" id="KW-1133">Transmembrane helix</keyword>
<feature type="transmembrane region" description="Helical" evidence="7">
    <location>
        <begin position="12"/>
        <end position="31"/>
    </location>
</feature>
<accession>A0A9P4J0B6</accession>
<proteinExistence type="inferred from homology"/>
<dbReference type="InterPro" id="IPR049326">
    <property type="entry name" value="Rhodopsin_dom_fungi"/>
</dbReference>
<comment type="caution">
    <text evidence="9">The sequence shown here is derived from an EMBL/GenBank/DDBJ whole genome shotgun (WGS) entry which is preliminary data.</text>
</comment>
<dbReference type="OrthoDB" id="2988756at2759"/>
<dbReference type="Proteomes" id="UP000799439">
    <property type="component" value="Unassembled WGS sequence"/>
</dbReference>
<gene>
    <name evidence="9" type="ORF">K461DRAFT_305631</name>
</gene>
<dbReference type="AlphaFoldDB" id="A0A9P4J0B6"/>
<dbReference type="EMBL" id="ML996085">
    <property type="protein sequence ID" value="KAF2152866.1"/>
    <property type="molecule type" value="Genomic_DNA"/>
</dbReference>
<keyword evidence="2 7" id="KW-0812">Transmembrane</keyword>
<reference evidence="9" key="1">
    <citation type="journal article" date="2020" name="Stud. Mycol.">
        <title>101 Dothideomycetes genomes: a test case for predicting lifestyles and emergence of pathogens.</title>
        <authorList>
            <person name="Haridas S."/>
            <person name="Albert R."/>
            <person name="Binder M."/>
            <person name="Bloem J."/>
            <person name="Labutti K."/>
            <person name="Salamov A."/>
            <person name="Andreopoulos B."/>
            <person name="Baker S."/>
            <person name="Barry K."/>
            <person name="Bills G."/>
            <person name="Bluhm B."/>
            <person name="Cannon C."/>
            <person name="Castanera R."/>
            <person name="Culley D."/>
            <person name="Daum C."/>
            <person name="Ezra D."/>
            <person name="Gonzalez J."/>
            <person name="Henrissat B."/>
            <person name="Kuo A."/>
            <person name="Liang C."/>
            <person name="Lipzen A."/>
            <person name="Lutzoni F."/>
            <person name="Magnuson J."/>
            <person name="Mondo S."/>
            <person name="Nolan M."/>
            <person name="Ohm R."/>
            <person name="Pangilinan J."/>
            <person name="Park H.-J."/>
            <person name="Ramirez L."/>
            <person name="Alfaro M."/>
            <person name="Sun H."/>
            <person name="Tritt A."/>
            <person name="Yoshinaga Y."/>
            <person name="Zwiers L.-H."/>
            <person name="Turgeon B."/>
            <person name="Goodwin S."/>
            <person name="Spatafora J."/>
            <person name="Crous P."/>
            <person name="Grigoriev I."/>
        </authorList>
    </citation>
    <scope>NUCLEOTIDE SEQUENCE</scope>
    <source>
        <strain evidence="9">CBS 260.36</strain>
    </source>
</reference>
<feature type="region of interest" description="Disordered" evidence="6">
    <location>
        <begin position="275"/>
        <end position="299"/>
    </location>
</feature>
<feature type="transmembrane region" description="Helical" evidence="7">
    <location>
        <begin position="213"/>
        <end position="233"/>
    </location>
</feature>
<dbReference type="InterPro" id="IPR052337">
    <property type="entry name" value="SAT4-like"/>
</dbReference>
<evidence type="ECO:0000256" key="4">
    <source>
        <dbReference type="ARBA" id="ARBA00023136"/>
    </source>
</evidence>
<evidence type="ECO:0000313" key="9">
    <source>
        <dbReference type="EMBL" id="KAF2152866.1"/>
    </source>
</evidence>
<dbReference type="PANTHER" id="PTHR33048:SF166">
    <property type="entry name" value="PTH11-LIKE INTEGRAL MEMBRANE PROTEIN"/>
    <property type="match status" value="1"/>
</dbReference>
<organism evidence="9 10">
    <name type="scientific">Myriangium duriaei CBS 260.36</name>
    <dbReference type="NCBI Taxonomy" id="1168546"/>
    <lineage>
        <taxon>Eukaryota</taxon>
        <taxon>Fungi</taxon>
        <taxon>Dikarya</taxon>
        <taxon>Ascomycota</taxon>
        <taxon>Pezizomycotina</taxon>
        <taxon>Dothideomycetes</taxon>
        <taxon>Dothideomycetidae</taxon>
        <taxon>Myriangiales</taxon>
        <taxon>Myriangiaceae</taxon>
        <taxon>Myriangium</taxon>
    </lineage>
</organism>
<dbReference type="GO" id="GO:0016020">
    <property type="term" value="C:membrane"/>
    <property type="evidence" value="ECO:0007669"/>
    <property type="project" value="UniProtKB-SubCell"/>
</dbReference>
<feature type="transmembrane region" description="Helical" evidence="7">
    <location>
        <begin position="95"/>
        <end position="119"/>
    </location>
</feature>
<keyword evidence="10" id="KW-1185">Reference proteome</keyword>
<comment type="subcellular location">
    <subcellularLocation>
        <location evidence="1">Membrane</location>
        <topology evidence="1">Multi-pass membrane protein</topology>
    </subcellularLocation>
</comment>
<evidence type="ECO:0000256" key="3">
    <source>
        <dbReference type="ARBA" id="ARBA00022989"/>
    </source>
</evidence>
<dbReference type="PANTHER" id="PTHR33048">
    <property type="entry name" value="PTH11-LIKE INTEGRAL MEMBRANE PROTEIN (AFU_ORTHOLOGUE AFUA_5G11245)"/>
    <property type="match status" value="1"/>
</dbReference>
<evidence type="ECO:0000256" key="7">
    <source>
        <dbReference type="SAM" id="Phobius"/>
    </source>
</evidence>
<feature type="transmembrane region" description="Helical" evidence="7">
    <location>
        <begin position="43"/>
        <end position="64"/>
    </location>
</feature>
<evidence type="ECO:0000256" key="6">
    <source>
        <dbReference type="SAM" id="MobiDB-lite"/>
    </source>
</evidence>
<protein>
    <recommendedName>
        <fullName evidence="8">Rhodopsin domain-containing protein</fullName>
    </recommendedName>
</protein>
<evidence type="ECO:0000256" key="2">
    <source>
        <dbReference type="ARBA" id="ARBA00022692"/>
    </source>
</evidence>
<evidence type="ECO:0000256" key="5">
    <source>
        <dbReference type="ARBA" id="ARBA00038359"/>
    </source>
</evidence>
<name>A0A9P4J0B6_9PEZI</name>
<dbReference type="Pfam" id="PF20684">
    <property type="entry name" value="Fung_rhodopsin"/>
    <property type="match status" value="1"/>
</dbReference>
<keyword evidence="4 7" id="KW-0472">Membrane</keyword>
<evidence type="ECO:0000313" key="10">
    <source>
        <dbReference type="Proteomes" id="UP000799439"/>
    </source>
</evidence>
<feature type="compositionally biased region" description="Basic and acidic residues" evidence="6">
    <location>
        <begin position="321"/>
        <end position="332"/>
    </location>
</feature>
<feature type="region of interest" description="Disordered" evidence="6">
    <location>
        <begin position="321"/>
        <end position="344"/>
    </location>
</feature>
<evidence type="ECO:0000256" key="1">
    <source>
        <dbReference type="ARBA" id="ARBA00004141"/>
    </source>
</evidence>
<feature type="transmembrane region" description="Helical" evidence="7">
    <location>
        <begin position="131"/>
        <end position="152"/>
    </location>
</feature>